<proteinExistence type="predicted"/>
<sequence length="66" mass="7523">MSGQLRRALRIALWHVMNGLRSIAWGYHIDASMVAAQRRDGRLSASEREAWRALEKSLRNTESGMP</sequence>
<reference evidence="1 2" key="1">
    <citation type="submission" date="2018-07" db="EMBL/GenBank/DDBJ databases">
        <title>Genomic Encyclopedia of Type Strains, Phase IV (KMG-IV): sequencing the most valuable type-strain genomes for metagenomic binning, comparative biology and taxonomic classification.</title>
        <authorList>
            <person name="Goeker M."/>
        </authorList>
    </citation>
    <scope>NUCLEOTIDE SEQUENCE [LARGE SCALE GENOMIC DNA]</scope>
    <source>
        <strain evidence="1 2">DSM 44290</strain>
    </source>
</reference>
<gene>
    <name evidence="1" type="ORF">DFR76_11210</name>
</gene>
<evidence type="ECO:0000313" key="2">
    <source>
        <dbReference type="Proteomes" id="UP000254869"/>
    </source>
</evidence>
<dbReference type="RefSeq" id="WP_067999282.1">
    <property type="nucleotide sequence ID" value="NZ_QQBC01000012.1"/>
</dbReference>
<name>A0A370HW07_9NOCA</name>
<protein>
    <submittedName>
        <fullName evidence="1">Uncharacterized protein</fullName>
    </submittedName>
</protein>
<organism evidence="1 2">
    <name type="scientific">Nocardia pseudobrasiliensis</name>
    <dbReference type="NCBI Taxonomy" id="45979"/>
    <lineage>
        <taxon>Bacteria</taxon>
        <taxon>Bacillati</taxon>
        <taxon>Actinomycetota</taxon>
        <taxon>Actinomycetes</taxon>
        <taxon>Mycobacteriales</taxon>
        <taxon>Nocardiaceae</taxon>
        <taxon>Nocardia</taxon>
    </lineage>
</organism>
<dbReference type="EMBL" id="QQBC01000012">
    <property type="protein sequence ID" value="RDI62693.1"/>
    <property type="molecule type" value="Genomic_DNA"/>
</dbReference>
<accession>A0A370HW07</accession>
<evidence type="ECO:0000313" key="1">
    <source>
        <dbReference type="EMBL" id="RDI62693.1"/>
    </source>
</evidence>
<dbReference type="STRING" id="1210086.GCA_001613105_03737"/>
<dbReference type="AlphaFoldDB" id="A0A370HW07"/>
<dbReference type="Proteomes" id="UP000254869">
    <property type="component" value="Unassembled WGS sequence"/>
</dbReference>
<keyword evidence="2" id="KW-1185">Reference proteome</keyword>
<comment type="caution">
    <text evidence="1">The sequence shown here is derived from an EMBL/GenBank/DDBJ whole genome shotgun (WGS) entry which is preliminary data.</text>
</comment>